<protein>
    <submittedName>
        <fullName evidence="2">Uncharacterized protein</fullName>
    </submittedName>
</protein>
<evidence type="ECO:0000313" key="2">
    <source>
        <dbReference type="EMBL" id="KAK3777282.1"/>
    </source>
</evidence>
<proteinExistence type="predicted"/>
<reference evidence="2" key="1">
    <citation type="journal article" date="2023" name="G3 (Bethesda)">
        <title>A reference genome for the long-term kleptoplast-retaining sea slug Elysia crispata morphotype clarki.</title>
        <authorList>
            <person name="Eastman K.E."/>
            <person name="Pendleton A.L."/>
            <person name="Shaikh M.A."/>
            <person name="Suttiyut T."/>
            <person name="Ogas R."/>
            <person name="Tomko P."/>
            <person name="Gavelis G."/>
            <person name="Widhalm J.R."/>
            <person name="Wisecaver J.H."/>
        </authorList>
    </citation>
    <scope>NUCLEOTIDE SEQUENCE</scope>
    <source>
        <strain evidence="2">ECLA1</strain>
    </source>
</reference>
<accession>A0AAE0ZZ29</accession>
<feature type="compositionally biased region" description="Basic and acidic residues" evidence="1">
    <location>
        <begin position="44"/>
        <end position="62"/>
    </location>
</feature>
<dbReference type="Proteomes" id="UP001283361">
    <property type="component" value="Unassembled WGS sequence"/>
</dbReference>
<sequence length="68" mass="7651">MPSLASGTHEETMASGDMRGDNGVSGHARRYGVRGHTKRQWRQGTREETMASGDTRGDNDVRRHVRRQ</sequence>
<name>A0AAE0ZZ29_9GAST</name>
<feature type="region of interest" description="Disordered" evidence="1">
    <location>
        <begin position="1"/>
        <end position="68"/>
    </location>
</feature>
<dbReference type="EMBL" id="JAWDGP010003100">
    <property type="protein sequence ID" value="KAK3777282.1"/>
    <property type="molecule type" value="Genomic_DNA"/>
</dbReference>
<comment type="caution">
    <text evidence="2">The sequence shown here is derived from an EMBL/GenBank/DDBJ whole genome shotgun (WGS) entry which is preliminary data.</text>
</comment>
<evidence type="ECO:0000256" key="1">
    <source>
        <dbReference type="SAM" id="MobiDB-lite"/>
    </source>
</evidence>
<gene>
    <name evidence="2" type="ORF">RRG08_005215</name>
</gene>
<feature type="compositionally biased region" description="Basic residues" evidence="1">
    <location>
        <begin position="27"/>
        <end position="41"/>
    </location>
</feature>
<evidence type="ECO:0000313" key="3">
    <source>
        <dbReference type="Proteomes" id="UP001283361"/>
    </source>
</evidence>
<dbReference type="AlphaFoldDB" id="A0AAE0ZZ29"/>
<organism evidence="2 3">
    <name type="scientific">Elysia crispata</name>
    <name type="common">lettuce slug</name>
    <dbReference type="NCBI Taxonomy" id="231223"/>
    <lineage>
        <taxon>Eukaryota</taxon>
        <taxon>Metazoa</taxon>
        <taxon>Spiralia</taxon>
        <taxon>Lophotrochozoa</taxon>
        <taxon>Mollusca</taxon>
        <taxon>Gastropoda</taxon>
        <taxon>Heterobranchia</taxon>
        <taxon>Euthyneura</taxon>
        <taxon>Panpulmonata</taxon>
        <taxon>Sacoglossa</taxon>
        <taxon>Placobranchoidea</taxon>
        <taxon>Plakobranchidae</taxon>
        <taxon>Elysia</taxon>
    </lineage>
</organism>
<keyword evidence="3" id="KW-1185">Reference proteome</keyword>